<dbReference type="Gene3D" id="3.40.50.620">
    <property type="entry name" value="HUPs"/>
    <property type="match status" value="1"/>
</dbReference>
<organism evidence="1 2">
    <name type="scientific">Laceyella sacchari</name>
    <name type="common">Thermoactinomyces thalpophilus</name>
    <dbReference type="NCBI Taxonomy" id="37482"/>
    <lineage>
        <taxon>Bacteria</taxon>
        <taxon>Bacillati</taxon>
        <taxon>Bacillota</taxon>
        <taxon>Bacilli</taxon>
        <taxon>Bacillales</taxon>
        <taxon>Thermoactinomycetaceae</taxon>
        <taxon>Laceyella</taxon>
    </lineage>
</organism>
<dbReference type="RefSeq" id="WP_259436803.1">
    <property type="nucleotide sequence ID" value="NZ_CP103867.1"/>
</dbReference>
<dbReference type="SUPFAM" id="SSF52402">
    <property type="entry name" value="Adenine nucleotide alpha hydrolases-like"/>
    <property type="match status" value="1"/>
</dbReference>
<proteinExistence type="predicted"/>
<evidence type="ECO:0000313" key="1">
    <source>
        <dbReference type="EMBL" id="UWE05309.1"/>
    </source>
</evidence>
<dbReference type="Proteomes" id="UP001058650">
    <property type="component" value="Plasmid unnamed"/>
</dbReference>
<dbReference type="EMBL" id="CP103867">
    <property type="protein sequence ID" value="UWE05309.1"/>
    <property type="molecule type" value="Genomic_DNA"/>
</dbReference>
<geneLocation type="plasmid" evidence="1 2">
    <name>unnamed</name>
</geneLocation>
<keyword evidence="1" id="KW-0614">Plasmid</keyword>
<keyword evidence="2" id="KW-1185">Reference proteome</keyword>
<reference evidence="1" key="1">
    <citation type="submission" date="2022-08" db="EMBL/GenBank/DDBJ databases">
        <title>The complete genome sequence of the thermophilic bacterium Laceyella sacchari FBKL4.010 reveals the basis for tetramethylpyrazine biosynthesis in Moutai-flavor Daqu.</title>
        <authorList>
            <person name="Li D."/>
            <person name="Huang W."/>
            <person name="Wang C."/>
            <person name="Qiu S."/>
        </authorList>
    </citation>
    <scope>NUCLEOTIDE SEQUENCE</scope>
    <source>
        <strain evidence="1">FBKL4.014</strain>
        <plasmid evidence="1">unnamed</plasmid>
    </source>
</reference>
<sequence length="264" mass="30424">MNIISLGAGVQSTTLLLMACHGEITPKPDYAIFSDTGWEPKAVYDHLEWLKKEAERFGIEVVITKKGNIKEDLMRAACEGARVATMPFFIKSKSGKIGMIHRQCTQEYKVMPVRNKIRELLGYKPRQVIKEKVKLWMGISLDEIERIKPSQVKWIENQYPLIEKGMDRISCINWLKRKGYPVPPKSSCIGCPFHDNFAWKQLKMNSPDEWEDAVSVDRIIRRLPKLKGEAYLHRSCQPLDKVYLQEDQLELDLFANECTGYCGT</sequence>
<protein>
    <recommendedName>
        <fullName evidence="3">Phosphoadenosine phosphosulphate reductase domain-containing protein</fullName>
    </recommendedName>
</protein>
<dbReference type="InterPro" id="IPR014729">
    <property type="entry name" value="Rossmann-like_a/b/a_fold"/>
</dbReference>
<name>A0ABY5U6N3_LACSH</name>
<accession>A0ABY5U6N3</accession>
<evidence type="ECO:0000313" key="2">
    <source>
        <dbReference type="Proteomes" id="UP001058650"/>
    </source>
</evidence>
<gene>
    <name evidence="1" type="ORF">NYR52_16455</name>
</gene>
<evidence type="ECO:0008006" key="3">
    <source>
        <dbReference type="Google" id="ProtNLM"/>
    </source>
</evidence>